<keyword evidence="4" id="KW-0964">Secreted</keyword>
<keyword evidence="14" id="KW-1185">Reference proteome</keyword>
<evidence type="ECO:0000256" key="9">
    <source>
        <dbReference type="ARBA" id="ARBA00038102"/>
    </source>
</evidence>
<sequence length="255" mass="29200">EVDVYWIFSLHSFTSGCSESQVEYSGEMALCVMIFLLVIPASLAQEDMNDKVFLFPKDKHTDYVSLTPNITKPLEKFSVCLYFFRDFLRNFNLFSLASPGTGNKFYFSDSSSSNTVHMNKDSALFRTNMEPYEWKHACVTWNSDTGLVKLWVNGKLYPRRVCMKGASIPAETSMVLGQKQDSFEQRPTSYPFVGEMSDVHMWDYVLTPDEMLQALNKNAHGNIINWNSLLYEIKGDILVLPKSRCSYQITSKSCK</sequence>
<name>A0A2G9RWF7_AQUCT</name>
<evidence type="ECO:0000256" key="11">
    <source>
        <dbReference type="PROSITE-ProRule" id="PRU01172"/>
    </source>
</evidence>
<dbReference type="Pfam" id="PF00354">
    <property type="entry name" value="Pentaxin"/>
    <property type="match status" value="1"/>
</dbReference>
<comment type="subcellular location">
    <subcellularLocation>
        <location evidence="2">Secreted</location>
    </subcellularLocation>
</comment>
<evidence type="ECO:0000256" key="5">
    <source>
        <dbReference type="ARBA" id="ARBA00022723"/>
    </source>
</evidence>
<keyword evidence="3" id="KW-0011">Acute phase</keyword>
<dbReference type="SUPFAM" id="SSF49899">
    <property type="entry name" value="Concanavalin A-like lectins/glucanases"/>
    <property type="match status" value="1"/>
</dbReference>
<dbReference type="Proteomes" id="UP000228934">
    <property type="component" value="Unassembled WGS sequence"/>
</dbReference>
<evidence type="ECO:0000256" key="4">
    <source>
        <dbReference type="ARBA" id="ARBA00022525"/>
    </source>
</evidence>
<keyword evidence="8" id="KW-1015">Disulfide bond</keyword>
<gene>
    <name evidence="13" type="ORF">AB205_0184070</name>
</gene>
<evidence type="ECO:0000256" key="3">
    <source>
        <dbReference type="ARBA" id="ARBA00022486"/>
    </source>
</evidence>
<evidence type="ECO:0000256" key="10">
    <source>
        <dbReference type="ARBA" id="ARBA00040546"/>
    </source>
</evidence>
<dbReference type="InterPro" id="IPR013320">
    <property type="entry name" value="ConA-like_dom_sf"/>
</dbReference>
<evidence type="ECO:0000256" key="7">
    <source>
        <dbReference type="ARBA" id="ARBA00022837"/>
    </source>
</evidence>
<dbReference type="FunFam" id="2.60.120.200:FF:000070">
    <property type="entry name" value="Serum amyloid P-component"/>
    <property type="match status" value="1"/>
</dbReference>
<feature type="non-terminal residue" evidence="13">
    <location>
        <position position="1"/>
    </location>
</feature>
<dbReference type="Gene3D" id="2.60.120.200">
    <property type="match status" value="1"/>
</dbReference>
<keyword evidence="6" id="KW-0732">Signal</keyword>
<protein>
    <recommendedName>
        <fullName evidence="10">C-reactive protein</fullName>
    </recommendedName>
</protein>
<comment type="caution">
    <text evidence="11">Lacks conserved residue(s) required for the propagation of feature annotation.</text>
</comment>
<comment type="similarity">
    <text evidence="9">Belongs to the pentraxin family.</text>
</comment>
<evidence type="ECO:0000256" key="2">
    <source>
        <dbReference type="ARBA" id="ARBA00004613"/>
    </source>
</evidence>
<comment type="cofactor">
    <cofactor evidence="1">
        <name>Ca(2+)</name>
        <dbReference type="ChEBI" id="CHEBI:29108"/>
    </cofactor>
</comment>
<reference evidence="14" key="1">
    <citation type="journal article" date="2017" name="Nat. Commun.">
        <title>The North American bullfrog draft genome provides insight into hormonal regulation of long noncoding RNA.</title>
        <authorList>
            <person name="Hammond S.A."/>
            <person name="Warren R.L."/>
            <person name="Vandervalk B.P."/>
            <person name="Kucuk E."/>
            <person name="Khan H."/>
            <person name="Gibb E.A."/>
            <person name="Pandoh P."/>
            <person name="Kirk H."/>
            <person name="Zhao Y."/>
            <person name="Jones M."/>
            <person name="Mungall A.J."/>
            <person name="Coope R."/>
            <person name="Pleasance S."/>
            <person name="Moore R.A."/>
            <person name="Holt R.A."/>
            <person name="Round J.M."/>
            <person name="Ohora S."/>
            <person name="Walle B.V."/>
            <person name="Veldhoen N."/>
            <person name="Helbing C.C."/>
            <person name="Birol I."/>
        </authorList>
    </citation>
    <scope>NUCLEOTIDE SEQUENCE [LARGE SCALE GENOMIC DNA]</scope>
</reference>
<dbReference type="GO" id="GO:0006953">
    <property type="term" value="P:acute-phase response"/>
    <property type="evidence" value="ECO:0007669"/>
    <property type="project" value="UniProtKB-KW"/>
</dbReference>
<dbReference type="PANTHER" id="PTHR45869:SF7">
    <property type="entry name" value="C-REACTIVE PROTEIN"/>
    <property type="match status" value="1"/>
</dbReference>
<dbReference type="PROSITE" id="PS51828">
    <property type="entry name" value="PTX_2"/>
    <property type="match status" value="1"/>
</dbReference>
<dbReference type="OrthoDB" id="547680at2759"/>
<evidence type="ECO:0000313" key="13">
    <source>
        <dbReference type="EMBL" id="PIO32237.1"/>
    </source>
</evidence>
<evidence type="ECO:0000256" key="6">
    <source>
        <dbReference type="ARBA" id="ARBA00022729"/>
    </source>
</evidence>
<dbReference type="InterPro" id="IPR051005">
    <property type="entry name" value="Pentraxin_domain"/>
</dbReference>
<dbReference type="AlphaFoldDB" id="A0A2G9RWF7"/>
<feature type="domain" description="Pentraxin (PTX)" evidence="12">
    <location>
        <begin position="49"/>
        <end position="245"/>
    </location>
</feature>
<dbReference type="PRINTS" id="PR00895">
    <property type="entry name" value="PENTAXIN"/>
</dbReference>
<dbReference type="PANTHER" id="PTHR45869">
    <property type="entry name" value="C-REACTIVE PROTEIN-RELATED"/>
    <property type="match status" value="1"/>
</dbReference>
<evidence type="ECO:0000259" key="12">
    <source>
        <dbReference type="PROSITE" id="PS51828"/>
    </source>
</evidence>
<evidence type="ECO:0000256" key="1">
    <source>
        <dbReference type="ARBA" id="ARBA00001913"/>
    </source>
</evidence>
<organism evidence="13 14">
    <name type="scientific">Aquarana catesbeiana</name>
    <name type="common">American bullfrog</name>
    <name type="synonym">Rana catesbeiana</name>
    <dbReference type="NCBI Taxonomy" id="8400"/>
    <lineage>
        <taxon>Eukaryota</taxon>
        <taxon>Metazoa</taxon>
        <taxon>Chordata</taxon>
        <taxon>Craniata</taxon>
        <taxon>Vertebrata</taxon>
        <taxon>Euteleostomi</taxon>
        <taxon>Amphibia</taxon>
        <taxon>Batrachia</taxon>
        <taxon>Anura</taxon>
        <taxon>Neobatrachia</taxon>
        <taxon>Ranoidea</taxon>
        <taxon>Ranidae</taxon>
        <taxon>Aquarana</taxon>
    </lineage>
</organism>
<accession>A0A2G9RWF7</accession>
<evidence type="ECO:0000313" key="14">
    <source>
        <dbReference type="Proteomes" id="UP000228934"/>
    </source>
</evidence>
<dbReference type="EMBL" id="KV931778">
    <property type="protein sequence ID" value="PIO32237.1"/>
    <property type="molecule type" value="Genomic_DNA"/>
</dbReference>
<keyword evidence="5" id="KW-0479">Metal-binding</keyword>
<dbReference type="GO" id="GO:0005576">
    <property type="term" value="C:extracellular region"/>
    <property type="evidence" value="ECO:0007669"/>
    <property type="project" value="UniProtKB-SubCell"/>
</dbReference>
<dbReference type="SMART" id="SM00159">
    <property type="entry name" value="PTX"/>
    <property type="match status" value="1"/>
</dbReference>
<dbReference type="PROSITE" id="PS00289">
    <property type="entry name" value="PTX_1"/>
    <property type="match status" value="1"/>
</dbReference>
<keyword evidence="7" id="KW-0106">Calcium</keyword>
<dbReference type="InterPro" id="IPR001759">
    <property type="entry name" value="PTX_dom"/>
</dbReference>
<evidence type="ECO:0000256" key="8">
    <source>
        <dbReference type="ARBA" id="ARBA00023157"/>
    </source>
</evidence>
<proteinExistence type="inferred from homology"/>
<dbReference type="InterPro" id="IPR030476">
    <property type="entry name" value="Pentaxin_CS"/>
</dbReference>
<dbReference type="GO" id="GO:0046872">
    <property type="term" value="F:metal ion binding"/>
    <property type="evidence" value="ECO:0007669"/>
    <property type="project" value="UniProtKB-KW"/>
</dbReference>